<gene>
    <name evidence="2" type="ORF">Plec18167_002561</name>
</gene>
<reference evidence="2 3" key="1">
    <citation type="journal article" date="2024" name="IMA Fungus">
        <title>IMA Genome - F19 : A genome assembly and annotation guide to empower mycologists, including annotated draft genome sequences of Ceratocystis pirilliformis, Diaporthe australafricana, Fusarium ophioides, Paecilomyces lecythidis, and Sporothrix stenoceras.</title>
        <authorList>
            <person name="Aylward J."/>
            <person name="Wilson A.M."/>
            <person name="Visagie C.M."/>
            <person name="Spraker J."/>
            <person name="Barnes I."/>
            <person name="Buitendag C."/>
            <person name="Ceriani C."/>
            <person name="Del Mar Angel L."/>
            <person name="du Plessis D."/>
            <person name="Fuchs T."/>
            <person name="Gasser K."/>
            <person name="Kramer D."/>
            <person name="Li W."/>
            <person name="Munsamy K."/>
            <person name="Piso A."/>
            <person name="Price J.L."/>
            <person name="Sonnekus B."/>
            <person name="Thomas C."/>
            <person name="van der Nest A."/>
            <person name="van Dijk A."/>
            <person name="van Heerden A."/>
            <person name="van Vuuren N."/>
            <person name="Yilmaz N."/>
            <person name="Duong T.A."/>
            <person name="van der Merwe N.A."/>
            <person name="Wingfield M.J."/>
            <person name="Wingfield B.D."/>
        </authorList>
    </citation>
    <scope>NUCLEOTIDE SEQUENCE [LARGE SCALE GENOMIC DNA]</scope>
    <source>
        <strain evidence="2 3">CMW 18167</strain>
    </source>
</reference>
<keyword evidence="3" id="KW-1185">Reference proteome</keyword>
<feature type="compositionally biased region" description="Basic and acidic residues" evidence="1">
    <location>
        <begin position="345"/>
        <end position="367"/>
    </location>
</feature>
<feature type="region of interest" description="Disordered" evidence="1">
    <location>
        <begin position="1"/>
        <end position="304"/>
    </location>
</feature>
<dbReference type="EMBL" id="JAVDPF010000005">
    <property type="protein sequence ID" value="KAL1883555.1"/>
    <property type="molecule type" value="Genomic_DNA"/>
</dbReference>
<proteinExistence type="predicted"/>
<evidence type="ECO:0000313" key="2">
    <source>
        <dbReference type="EMBL" id="KAL1883555.1"/>
    </source>
</evidence>
<organism evidence="2 3">
    <name type="scientific">Paecilomyces lecythidis</name>
    <dbReference type="NCBI Taxonomy" id="3004212"/>
    <lineage>
        <taxon>Eukaryota</taxon>
        <taxon>Fungi</taxon>
        <taxon>Dikarya</taxon>
        <taxon>Ascomycota</taxon>
        <taxon>Pezizomycotina</taxon>
        <taxon>Eurotiomycetes</taxon>
        <taxon>Eurotiomycetidae</taxon>
        <taxon>Eurotiales</taxon>
        <taxon>Thermoascaceae</taxon>
        <taxon>Paecilomyces</taxon>
    </lineage>
</organism>
<feature type="compositionally biased region" description="Basic and acidic residues" evidence="1">
    <location>
        <begin position="596"/>
        <end position="634"/>
    </location>
</feature>
<evidence type="ECO:0000313" key="3">
    <source>
        <dbReference type="Proteomes" id="UP001583193"/>
    </source>
</evidence>
<feature type="compositionally biased region" description="Polar residues" evidence="1">
    <location>
        <begin position="159"/>
        <end position="171"/>
    </location>
</feature>
<sequence length="694" mass="75983">MDKKSGNRRSAQNQRKELAPPKKANSNSNSKSGKDASNSRSGEEVASEPKDESQKKSLRLVFTRNPLDGKTTLRTEKSMPNGSSLHDEALNTPTPTTRTGRKGRNASSAKDAITDYPSPAADTPRESTSRQGDKHNPARVGRSSQRDTSRKNTLDSYFPSENSTQETPSKNNDVKPLEIKLKLRQPAPPTSGTTDPTSTLETPVSGRKSRRAARKDKERSNEPSDQRMNKASSISPESLAVTRTSSRVRKPTAKAIEALQQKPKSRKTGGSSDRPPSSSGKEEIQDIPSAPEYDNAEQDEANTQQLSAAECELLGKQLYELAAAALAPDFALSPEQTASVKRLREKYDSDERTQDDTPSRKRSKNNDKAPTTAQPEPALQTEDLTPTLDHPGVSRPWTDEDGWVHTGQVNAYGEEIALVPETYTWVETTNTHGDKELPKPPPQIKSLEQIEKDKVFGYPPRMGQRNLPQGGSHPFTAENVDLETAKIRARETAKSMGLIVDRSMSLTDIEALINSHDASNQTKKRKRGRMAESATTRLTPQPSTGATRKRRRTEGSNVVEKPTETLKRKSPNTNATDKAMAKKRRVSAPAQATRTESSHVVDKGEKKTALTGSEDRKSTDEKETEAYEDKHEDMGSGGRPRRRAAAAMLAQIQSNAEARARKASVRRKGSEAPSNAQEDSRLSVGVGAEGNDAN</sequence>
<name>A0ABR3Y5I6_9EURO</name>
<comment type="caution">
    <text evidence="2">The sequence shown here is derived from an EMBL/GenBank/DDBJ whole genome shotgun (WGS) entry which is preliminary data.</text>
</comment>
<feature type="region of interest" description="Disordered" evidence="1">
    <location>
        <begin position="517"/>
        <end position="694"/>
    </location>
</feature>
<feature type="compositionally biased region" description="Basic and acidic residues" evidence="1">
    <location>
        <begin position="144"/>
        <end position="153"/>
    </location>
</feature>
<feature type="compositionally biased region" description="Polar residues" evidence="1">
    <location>
        <begin position="533"/>
        <end position="546"/>
    </location>
</feature>
<feature type="compositionally biased region" description="Basic and acidic residues" evidence="1">
    <location>
        <begin position="123"/>
        <end position="136"/>
    </location>
</feature>
<evidence type="ECO:0008006" key="4">
    <source>
        <dbReference type="Google" id="ProtNLM"/>
    </source>
</evidence>
<feature type="compositionally biased region" description="Basic and acidic residues" evidence="1">
    <location>
        <begin position="215"/>
        <end position="228"/>
    </location>
</feature>
<feature type="compositionally biased region" description="Low complexity" evidence="1">
    <location>
        <begin position="190"/>
        <end position="203"/>
    </location>
</feature>
<evidence type="ECO:0000256" key="1">
    <source>
        <dbReference type="SAM" id="MobiDB-lite"/>
    </source>
</evidence>
<feature type="compositionally biased region" description="Basic and acidic residues" evidence="1">
    <location>
        <begin position="172"/>
        <end position="181"/>
    </location>
</feature>
<accession>A0ABR3Y5I6</accession>
<feature type="compositionally biased region" description="Polar residues" evidence="1">
    <location>
        <begin position="229"/>
        <end position="245"/>
    </location>
</feature>
<feature type="compositionally biased region" description="Low complexity" evidence="1">
    <location>
        <begin position="269"/>
        <end position="279"/>
    </location>
</feature>
<feature type="compositionally biased region" description="Basic and acidic residues" evidence="1">
    <location>
        <begin position="41"/>
        <end position="55"/>
    </location>
</feature>
<feature type="region of interest" description="Disordered" evidence="1">
    <location>
        <begin position="327"/>
        <end position="403"/>
    </location>
</feature>
<feature type="region of interest" description="Disordered" evidence="1">
    <location>
        <begin position="457"/>
        <end position="476"/>
    </location>
</feature>
<protein>
    <recommendedName>
        <fullName evidence="4">GPI-anchored cell surface glycoprotein</fullName>
    </recommendedName>
</protein>
<dbReference type="Proteomes" id="UP001583193">
    <property type="component" value="Unassembled WGS sequence"/>
</dbReference>
<feature type="compositionally biased region" description="Low complexity" evidence="1">
    <location>
        <begin position="22"/>
        <end position="39"/>
    </location>
</feature>